<evidence type="ECO:0000313" key="2">
    <source>
        <dbReference type="Proteomes" id="UP000477311"/>
    </source>
</evidence>
<keyword evidence="2" id="KW-1185">Reference proteome</keyword>
<organism evidence="1 2">
    <name type="scientific">Limisphaera ngatamarikiensis</name>
    <dbReference type="NCBI Taxonomy" id="1324935"/>
    <lineage>
        <taxon>Bacteria</taxon>
        <taxon>Pseudomonadati</taxon>
        <taxon>Verrucomicrobiota</taxon>
        <taxon>Verrucomicrobiia</taxon>
        <taxon>Limisphaerales</taxon>
        <taxon>Limisphaeraceae</taxon>
        <taxon>Limisphaera</taxon>
    </lineage>
</organism>
<dbReference type="Proteomes" id="UP000477311">
    <property type="component" value="Unassembled WGS sequence"/>
</dbReference>
<reference evidence="1 2" key="1">
    <citation type="submission" date="2020-02" db="EMBL/GenBank/DDBJ databases">
        <title>Draft genome sequence of Limisphaera ngatamarikiensis NGM72.4T, a thermophilic Verrucomicrobia grouped in subdivision 3.</title>
        <authorList>
            <person name="Carere C.R."/>
            <person name="Steen J."/>
            <person name="Hugenholtz P."/>
            <person name="Stott M.B."/>
        </authorList>
    </citation>
    <scope>NUCLEOTIDE SEQUENCE [LARGE SCALE GENOMIC DNA]</scope>
    <source>
        <strain evidence="1 2">NGM72.4</strain>
    </source>
</reference>
<dbReference type="RefSeq" id="WP_165107964.1">
    <property type="nucleotide sequence ID" value="NZ_JAAKYA010000071.1"/>
</dbReference>
<accession>A0A6M1RYD0</accession>
<evidence type="ECO:0000313" key="1">
    <source>
        <dbReference type="EMBL" id="NGO39752.1"/>
    </source>
</evidence>
<dbReference type="EMBL" id="JAAKYA010000071">
    <property type="protein sequence ID" value="NGO39752.1"/>
    <property type="molecule type" value="Genomic_DNA"/>
</dbReference>
<comment type="caution">
    <text evidence="1">The sequence shown here is derived from an EMBL/GenBank/DDBJ whole genome shotgun (WGS) entry which is preliminary data.</text>
</comment>
<dbReference type="AlphaFoldDB" id="A0A6M1RYD0"/>
<protein>
    <submittedName>
        <fullName evidence="1">Uncharacterized protein</fullName>
    </submittedName>
</protein>
<proteinExistence type="predicted"/>
<gene>
    <name evidence="1" type="ORF">G4L39_10150</name>
</gene>
<sequence length="375" mass="41555">MQGQVAGQPLETHRNLQAVNADGTSAWSGSFPFRLRGVLLNNPEDLLDPTPNFLPWDGGANAGRMGGEWQVFLQAVDPEDRGGTACWMGQNYGNLAWLRNSELSYTNRAWVSEILRLEHDPETGHRFRAGDLVEVTVRQSLFYGGKRNINEGHSIDPQYDFSFTLLSAGYGLPEPELVPLSELVRPDDGNPETSEEIFDPTRATGCEHWQGMRIRIPGLQLVSDPALTNRLGARFYGTNGWNPALPWGQRRCTVTDGAGRYFTLRHPRYSLGPVPSGVFDAIGILNQESGSGIQGTNGYELIVQQIVLPPPEVDIARAVVVHWPDNGTAYMLESSPQLADPVWSPVPLPVVRAEGRCMVVLPPQEAQRYFRLRMP</sequence>
<name>A0A6M1RYD0_9BACT</name>